<dbReference type="Gene3D" id="3.30.70.1230">
    <property type="entry name" value="Nucleotide cyclase"/>
    <property type="match status" value="1"/>
</dbReference>
<dbReference type="InterPro" id="IPR029787">
    <property type="entry name" value="Nucleotide_cyclase"/>
</dbReference>
<gene>
    <name evidence="1" type="ORF">OK345_17410</name>
</gene>
<protein>
    <submittedName>
        <fullName evidence="1">Peptide modification system cyclase</fullName>
    </submittedName>
</protein>
<evidence type="ECO:0000313" key="1">
    <source>
        <dbReference type="EMBL" id="MCW4474267.1"/>
    </source>
</evidence>
<evidence type="ECO:0000313" key="2">
    <source>
        <dbReference type="Proteomes" id="UP001209922"/>
    </source>
</evidence>
<dbReference type="Gene3D" id="3.40.50.10610">
    <property type="entry name" value="ABC-type transport auxiliary lipoprotein component"/>
    <property type="match status" value="1"/>
</dbReference>
<sequence length="834" mass="92303">MREHAQETAPSAPQLRTLLLTDLCDSVALVEKLGDAAAAELFQQHDRLVLQLQQQWKGRLIDRSDGLLLLFERPINGLAFAMDYMRGLQELGRERNIVLKARAGMHVGEVLTWHNSAEAVQVGAKPMEVEGLAKPMAARLMALARPGQILLSAVAESLTRRAARELGERSERLLWKSHGRWRFKGVPTSQEIYEAGEIGITPLRGPRSSPKAWRDLPLWRRPAALVAEVALLAVIGIGVWFITRPEPAIAFAERDWVLMGNVRNLTGDALLDDSLEQAFRISLEQSRHVNLLSDLKIQETRSLIQIAPDVQIDRETGMQIALRDGARALILPTVATVNGSVRVSVEVVDPHSGATVYSESVSAPGKDTTAVLASIDAVTGKLRGRLGEAMASIAATQPLPKVATSNLDALRAFALAEKAMGRRDYEEARRLYQAALESDPKFALAHVGLGRLLARLNSRQEALVHVTKALALRDSLPPRERLYLDAWSEELAPRGWPTEHWIALAKLYPDFFAGPSNASWYLMMDNRFDAAAPYAEAAAVPQDPLRVFPMMHLGRIFLAQGRQQEALDMMLAAEKLSGNKINDARADVLIAMGRLDQAEVLLQEALGQREPVGRLTVMRGQLLLALERGELERALEIAQQLTKAAQAFPADYRNHFALLDMTVRVLKDPERIGKRDFDALGKQMEAVIKPDDPNLRDHYYRLLTLVYLAQRSGTGDWAGMLLARHASSIKALENPVLDAWLETVQARQLLHEGDPDAAIEKLQPLLDGSEPVQARVVLHDALLAAGRQREADEQRRWLREHRGRAFAEVAASQVLQVLNVADSRTPEAVAVASR</sequence>
<dbReference type="PANTHER" id="PTHR43081:SF1">
    <property type="entry name" value="ADENYLATE CYCLASE, TERMINAL-DIFFERENTIATION SPECIFIC"/>
    <property type="match status" value="1"/>
</dbReference>
<comment type="caution">
    <text evidence="1">The sequence shown here is derived from an EMBL/GenBank/DDBJ whole genome shotgun (WGS) entry which is preliminary data.</text>
</comment>
<dbReference type="InterPro" id="IPR011990">
    <property type="entry name" value="TPR-like_helical_dom_sf"/>
</dbReference>
<dbReference type="InterPro" id="IPR050697">
    <property type="entry name" value="Adenylyl/Guanylyl_Cyclase_3/4"/>
</dbReference>
<dbReference type="SMART" id="SM00028">
    <property type="entry name" value="TPR"/>
    <property type="match status" value="3"/>
</dbReference>
<reference evidence="1 2" key="1">
    <citation type="submission" date="2022-10" db="EMBL/GenBank/DDBJ databases">
        <title>Xanthomonas sp. H13-6.</title>
        <authorList>
            <person name="Liu X."/>
            <person name="Deng Z."/>
            <person name="Jiang Y."/>
            <person name="Yu T."/>
            <person name="Ai J."/>
        </authorList>
    </citation>
    <scope>NUCLEOTIDE SEQUENCE [LARGE SCALE GENOMIC DNA]</scope>
    <source>
        <strain evidence="1 2">H13-6</strain>
    </source>
</reference>
<dbReference type="Proteomes" id="UP001209922">
    <property type="component" value="Unassembled WGS sequence"/>
</dbReference>
<dbReference type="SUPFAM" id="SSF55073">
    <property type="entry name" value="Nucleotide cyclase"/>
    <property type="match status" value="1"/>
</dbReference>
<dbReference type="RefSeq" id="WP_265129271.1">
    <property type="nucleotide sequence ID" value="NZ_JAPCHY010000022.1"/>
</dbReference>
<dbReference type="PANTHER" id="PTHR43081">
    <property type="entry name" value="ADENYLATE CYCLASE, TERMINAL-DIFFERENTIATION SPECIFIC-RELATED"/>
    <property type="match status" value="1"/>
</dbReference>
<keyword evidence="2" id="KW-1185">Reference proteome</keyword>
<accession>A0ABT3K0K3</accession>
<dbReference type="Pfam" id="PF13432">
    <property type="entry name" value="TPR_16"/>
    <property type="match status" value="1"/>
</dbReference>
<dbReference type="NCBIfam" id="TIGR04510">
    <property type="entry name" value="mod_pep_cyc"/>
    <property type="match status" value="1"/>
</dbReference>
<dbReference type="InterPro" id="IPR019734">
    <property type="entry name" value="TPR_rpt"/>
</dbReference>
<dbReference type="InterPro" id="IPR001054">
    <property type="entry name" value="A/G_cyclase"/>
</dbReference>
<dbReference type="CDD" id="cd07302">
    <property type="entry name" value="CHD"/>
    <property type="match status" value="1"/>
</dbReference>
<proteinExistence type="predicted"/>
<name>A0ABT3K0K3_9XANT</name>
<organism evidence="1 2">
    <name type="scientific">Xanthomonas chitinilytica</name>
    <dbReference type="NCBI Taxonomy" id="2989819"/>
    <lineage>
        <taxon>Bacteria</taxon>
        <taxon>Pseudomonadati</taxon>
        <taxon>Pseudomonadota</taxon>
        <taxon>Gammaproteobacteria</taxon>
        <taxon>Lysobacterales</taxon>
        <taxon>Lysobacteraceae</taxon>
        <taxon>Xanthomonas</taxon>
    </lineage>
</organism>
<dbReference type="SUPFAM" id="SSF48452">
    <property type="entry name" value="TPR-like"/>
    <property type="match status" value="2"/>
</dbReference>
<dbReference type="EMBL" id="JAPCHY010000022">
    <property type="protein sequence ID" value="MCW4474267.1"/>
    <property type="molecule type" value="Genomic_DNA"/>
</dbReference>
<dbReference type="Gene3D" id="1.25.40.10">
    <property type="entry name" value="Tetratricopeptide repeat domain"/>
    <property type="match status" value="2"/>
</dbReference>
<dbReference type="InterPro" id="IPR030966">
    <property type="entry name" value="Mod_pep_cyc"/>
</dbReference>